<feature type="non-terminal residue" evidence="5">
    <location>
        <position position="654"/>
    </location>
</feature>
<keyword evidence="2" id="KW-0472">Membrane</keyword>
<dbReference type="KEGG" id="pcot:PCOAH_00009940"/>
<keyword evidence="2" id="KW-0812">Transmembrane</keyword>
<feature type="compositionally biased region" description="Low complexity" evidence="1">
    <location>
        <begin position="343"/>
        <end position="358"/>
    </location>
</feature>
<dbReference type="Pfam" id="PF12887">
    <property type="entry name" value="SICA_alpha"/>
    <property type="match status" value="1"/>
</dbReference>
<organism evidence="5 6">
    <name type="scientific">Plasmodium coatneyi</name>
    <dbReference type="NCBI Taxonomy" id="208452"/>
    <lineage>
        <taxon>Eukaryota</taxon>
        <taxon>Sar</taxon>
        <taxon>Alveolata</taxon>
        <taxon>Apicomplexa</taxon>
        <taxon>Aconoidasida</taxon>
        <taxon>Haemosporida</taxon>
        <taxon>Plasmodiidae</taxon>
        <taxon>Plasmodium</taxon>
    </lineage>
</organism>
<proteinExistence type="predicted"/>
<feature type="compositionally biased region" description="Polar residues" evidence="1">
    <location>
        <begin position="430"/>
        <end position="440"/>
    </location>
</feature>
<feature type="compositionally biased region" description="Basic and acidic residues" evidence="1">
    <location>
        <begin position="366"/>
        <end position="378"/>
    </location>
</feature>
<reference evidence="6" key="1">
    <citation type="submission" date="2016-06" db="EMBL/GenBank/DDBJ databases">
        <title>First high quality genome sequence of Plasmodium coatneyi using continuous long reads from single molecule, real-time sequencing.</title>
        <authorList>
            <person name="Chien J.-T."/>
            <person name="Pakala S.B."/>
            <person name="Geraldo J.A."/>
            <person name="Lapp S.A."/>
            <person name="Barnwell J.W."/>
            <person name="Kissinger J.C."/>
            <person name="Galinski M.R."/>
            <person name="Humphrey J.C."/>
        </authorList>
    </citation>
    <scope>NUCLEOTIDE SEQUENCE [LARGE SCALE GENOMIC DNA]</scope>
    <source>
        <strain evidence="6">Hackeri</strain>
    </source>
</reference>
<feature type="region of interest" description="Disordered" evidence="1">
    <location>
        <begin position="464"/>
        <end position="506"/>
    </location>
</feature>
<dbReference type="Proteomes" id="UP000092716">
    <property type="component" value="Chromosome 5"/>
</dbReference>
<feature type="domain" description="Schizont-infected cell agglutination C-terminal" evidence="3">
    <location>
        <begin position="545"/>
        <end position="651"/>
    </location>
</feature>
<dbReference type="InterPro" id="IPR024288">
    <property type="entry name" value="SICA_C"/>
</dbReference>
<feature type="transmembrane region" description="Helical" evidence="2">
    <location>
        <begin position="526"/>
        <end position="548"/>
    </location>
</feature>
<dbReference type="VEuPathDB" id="PlasmoDB:PCOAH_00009940"/>
<gene>
    <name evidence="5" type="ORF">PCOAH_00009940</name>
</gene>
<evidence type="ECO:0000256" key="2">
    <source>
        <dbReference type="SAM" id="Phobius"/>
    </source>
</evidence>
<feature type="compositionally biased region" description="Low complexity" evidence="1">
    <location>
        <begin position="479"/>
        <end position="491"/>
    </location>
</feature>
<dbReference type="RefSeq" id="XP_019913584.1">
    <property type="nucleotide sequence ID" value="XM_020057803.1"/>
</dbReference>
<name>A0A1B1DW70_9APIC</name>
<dbReference type="AlphaFoldDB" id="A0A1B1DW70"/>
<keyword evidence="6" id="KW-1185">Reference proteome</keyword>
<dbReference type="InterPro" id="IPR024290">
    <property type="entry name" value="SICA_extracell_a"/>
</dbReference>
<protein>
    <submittedName>
        <fullName evidence="5">SICA-like antigen</fullName>
    </submittedName>
</protein>
<dbReference type="Pfam" id="PF12879">
    <property type="entry name" value="SICA_C"/>
    <property type="match status" value="1"/>
</dbReference>
<feature type="compositionally biased region" description="Polar residues" evidence="1">
    <location>
        <begin position="303"/>
        <end position="335"/>
    </location>
</feature>
<evidence type="ECO:0000259" key="4">
    <source>
        <dbReference type="Pfam" id="PF12887"/>
    </source>
</evidence>
<evidence type="ECO:0000259" key="3">
    <source>
        <dbReference type="Pfam" id="PF12879"/>
    </source>
</evidence>
<feature type="compositionally biased region" description="Low complexity" evidence="1">
    <location>
        <begin position="403"/>
        <end position="414"/>
    </location>
</feature>
<keyword evidence="2" id="KW-1133">Transmembrane helix</keyword>
<sequence>MGDFQYFTEFMKKWLTEKGASKTNANVLLERIKEGMGDILENIYEDAEEEKQYCSIRDTKGKEILKDEISKALCKILIRIFYWMDGLRQKGNKKEEIWEWERRVLTDSAEKELQDYLRCIVGKIVIVRMFGKHCRLNEVTPIVKKAIEGNIGKKGVEKEHKKCEEMDFESLKIGGKIFWEEIEKSIERNNEGGETIRKIKKQGQCGGNDVTKRTEDNNTDDEWRSTIELLGLNNKDHLQGLIADSDTWSKGGLNKILCYMKDKGDIEEVKKILVLKHHELGEIYKESVKEAKDSQEDRCGNDPTISGTNEEDSSPPSTIQTFNGGQSSKSSTPGSDQADHQKPTSSGPGSTSTKDTSPAQATLAEVTDKGDKKNEPVKDGQGVQHPNHVVGSSGASGDDKSEAAGGAEAAGPAGPVEPQAQPIEPRTGTVDASSSSTHQPSGAAGTGVLGDLVPGAGVPVAVSPATIAGGGGPGGPQGQSGSTGNQNTGSPRPAPPQEAAGRSKAQKVVNVKEEGMDNPSDFLAPYLPTIPVLIGTVAIAFLLLKYFGMFGPQKKRYKRMTQIPGPPLEEHRDGSDVTISYAPYEYILMKEGKGHPLHSTEMQQEEHVNRKTIIDIHLELLNESQNQNEEPELTNRVDFLENIMAEEFIKEEHT</sequence>
<feature type="compositionally biased region" description="Gly residues" evidence="1">
    <location>
        <begin position="468"/>
        <end position="478"/>
    </location>
</feature>
<feature type="region of interest" description="Disordered" evidence="1">
    <location>
        <begin position="288"/>
        <end position="450"/>
    </location>
</feature>
<feature type="compositionally biased region" description="Basic and acidic residues" evidence="1">
    <location>
        <begin position="288"/>
        <end position="300"/>
    </location>
</feature>
<feature type="domain" description="Schizont-infected cell agglutination extracellular alpha" evidence="4">
    <location>
        <begin position="9"/>
        <end position="184"/>
    </location>
</feature>
<evidence type="ECO:0000313" key="5">
    <source>
        <dbReference type="EMBL" id="ANQ06889.1"/>
    </source>
</evidence>
<dbReference type="OrthoDB" id="10672352at2759"/>
<accession>A0A1B1DW70</accession>
<dbReference type="GeneID" id="30907717"/>
<evidence type="ECO:0000256" key="1">
    <source>
        <dbReference type="SAM" id="MobiDB-lite"/>
    </source>
</evidence>
<evidence type="ECO:0000313" key="6">
    <source>
        <dbReference type="Proteomes" id="UP000092716"/>
    </source>
</evidence>
<dbReference type="EMBL" id="CP016243">
    <property type="protein sequence ID" value="ANQ06889.1"/>
    <property type="molecule type" value="Genomic_DNA"/>
</dbReference>